<feature type="domain" description="Major facilitator superfamily (MFS) profile" evidence="7">
    <location>
        <begin position="253"/>
        <end position="485"/>
    </location>
</feature>
<comment type="caution">
    <text evidence="8">The sequence shown here is derived from an EMBL/GenBank/DDBJ whole genome shotgun (WGS) entry which is preliminary data.</text>
</comment>
<feature type="transmembrane region" description="Helical" evidence="6">
    <location>
        <begin position="396"/>
        <end position="420"/>
    </location>
</feature>
<sequence length="485" mass="52733">MEAAFLYIKSAIFPINLELLKLKVIYFLFYSSLFSSMPYVSIISTQIVNYQQLSIIFSCATVISTVGPIVTGFVADKLGIYKPIIITAGFIMGFIQLPILWLESAHKIHVAERNETVQLAGNATLAPSSNAAVPRDYIFPILLMIRIFGFIFMDAAMTLLDAAGLAMTKKHQGDFAKQKTAGFLSMIFIPILCGLLIDAISDKLGYKDYSIAFYIGAGFIVILMPILYRMEVEVQMNKQSIISTAKKVVGMIDVDVFLLAEIFVGFCMGFHMTFLSVYVDAELIASKTLYGLASSCGGISAVISLSVAKPIIDRLGEANTLVFGLALYSIRFVIFYFLQLSICYTNNGSEQLSWNPWILIVTESLEGFCGFLGITTGSYFCAAAAPPGMLASLNGILAAATFGLGRGLGTAVGSILISSYGIRSTYLLFSILSGSIAILYLTAYHLVLKKMERRRLALTQPERGEVTVANVNGDSSKGDIEATVL</sequence>
<dbReference type="SUPFAM" id="SSF103473">
    <property type="entry name" value="MFS general substrate transporter"/>
    <property type="match status" value="1"/>
</dbReference>
<dbReference type="OrthoDB" id="5989317at2759"/>
<feature type="transmembrane region" description="Helical" evidence="6">
    <location>
        <begin position="137"/>
        <end position="160"/>
    </location>
</feature>
<dbReference type="InterPro" id="IPR051717">
    <property type="entry name" value="MFS_MFSD6"/>
</dbReference>
<dbReference type="AlphaFoldDB" id="A0A162PHS2"/>
<feature type="transmembrane region" description="Helical" evidence="6">
    <location>
        <begin position="320"/>
        <end position="338"/>
    </location>
</feature>
<comment type="subcellular location">
    <subcellularLocation>
        <location evidence="1">Membrane</location>
        <topology evidence="1">Multi-pass membrane protein</topology>
    </subcellularLocation>
</comment>
<proteinExistence type="inferred from homology"/>
<feature type="transmembrane region" description="Helical" evidence="6">
    <location>
        <begin position="181"/>
        <end position="197"/>
    </location>
</feature>
<feature type="transmembrane region" description="Helical" evidence="6">
    <location>
        <begin position="209"/>
        <end position="228"/>
    </location>
</feature>
<accession>A0A162PHS2</accession>
<dbReference type="PANTHER" id="PTHR16172">
    <property type="entry name" value="MAJOR FACILITATOR SUPERFAMILY DOMAIN-CONTAINING PROTEIN 6-LIKE"/>
    <property type="match status" value="1"/>
</dbReference>
<evidence type="ECO:0000313" key="8">
    <source>
        <dbReference type="EMBL" id="KZS18859.1"/>
    </source>
</evidence>
<gene>
    <name evidence="8" type="ORF">APZ42_015458</name>
</gene>
<feature type="transmembrane region" description="Helical" evidence="6">
    <location>
        <begin position="289"/>
        <end position="308"/>
    </location>
</feature>
<evidence type="ECO:0000256" key="5">
    <source>
        <dbReference type="ARBA" id="ARBA00023136"/>
    </source>
</evidence>
<dbReference type="Pfam" id="PF12832">
    <property type="entry name" value="MFS_1_like"/>
    <property type="match status" value="1"/>
</dbReference>
<organism evidence="8 9">
    <name type="scientific">Daphnia magna</name>
    <dbReference type="NCBI Taxonomy" id="35525"/>
    <lineage>
        <taxon>Eukaryota</taxon>
        <taxon>Metazoa</taxon>
        <taxon>Ecdysozoa</taxon>
        <taxon>Arthropoda</taxon>
        <taxon>Crustacea</taxon>
        <taxon>Branchiopoda</taxon>
        <taxon>Diplostraca</taxon>
        <taxon>Cladocera</taxon>
        <taxon>Anomopoda</taxon>
        <taxon>Daphniidae</taxon>
        <taxon>Daphnia</taxon>
    </lineage>
</organism>
<feature type="transmembrane region" description="Helical" evidence="6">
    <location>
        <begin position="426"/>
        <end position="447"/>
    </location>
</feature>
<feature type="transmembrane region" description="Helical" evidence="6">
    <location>
        <begin position="358"/>
        <end position="384"/>
    </location>
</feature>
<dbReference type="PROSITE" id="PS50850">
    <property type="entry name" value="MFS"/>
    <property type="match status" value="1"/>
</dbReference>
<protein>
    <recommendedName>
        <fullName evidence="7">Major facilitator superfamily (MFS) profile domain-containing protein</fullName>
    </recommendedName>
</protein>
<evidence type="ECO:0000313" key="9">
    <source>
        <dbReference type="Proteomes" id="UP000076858"/>
    </source>
</evidence>
<evidence type="ECO:0000256" key="4">
    <source>
        <dbReference type="ARBA" id="ARBA00022989"/>
    </source>
</evidence>
<dbReference type="GO" id="GO:0022857">
    <property type="term" value="F:transmembrane transporter activity"/>
    <property type="evidence" value="ECO:0007669"/>
    <property type="project" value="InterPro"/>
</dbReference>
<feature type="transmembrane region" description="Helical" evidence="6">
    <location>
        <begin position="84"/>
        <end position="102"/>
    </location>
</feature>
<keyword evidence="3 6" id="KW-0812">Transmembrane</keyword>
<dbReference type="Gene3D" id="1.20.1250.20">
    <property type="entry name" value="MFS general substrate transporter like domains"/>
    <property type="match status" value="2"/>
</dbReference>
<dbReference type="STRING" id="35525.A0A162PHS2"/>
<keyword evidence="5 6" id="KW-0472">Membrane</keyword>
<evidence type="ECO:0000256" key="1">
    <source>
        <dbReference type="ARBA" id="ARBA00004141"/>
    </source>
</evidence>
<keyword evidence="9" id="KW-1185">Reference proteome</keyword>
<dbReference type="GO" id="GO:0016020">
    <property type="term" value="C:membrane"/>
    <property type="evidence" value="ECO:0007669"/>
    <property type="project" value="UniProtKB-SubCell"/>
</dbReference>
<name>A0A162PHS2_9CRUS</name>
<comment type="similarity">
    <text evidence="2">Belongs to the major facilitator superfamily. MFSD6 family.</text>
</comment>
<feature type="transmembrane region" description="Helical" evidence="6">
    <location>
        <begin position="24"/>
        <end position="43"/>
    </location>
</feature>
<feature type="transmembrane region" description="Helical" evidence="6">
    <location>
        <begin position="55"/>
        <end position="75"/>
    </location>
</feature>
<feature type="transmembrane region" description="Helical" evidence="6">
    <location>
        <begin position="256"/>
        <end position="277"/>
    </location>
</feature>
<keyword evidence="4 6" id="KW-1133">Transmembrane helix</keyword>
<evidence type="ECO:0000256" key="3">
    <source>
        <dbReference type="ARBA" id="ARBA00022692"/>
    </source>
</evidence>
<dbReference type="PANTHER" id="PTHR16172:SF41">
    <property type="entry name" value="MAJOR FACILITATOR SUPERFAMILY DOMAIN-CONTAINING PROTEIN 6-LIKE"/>
    <property type="match status" value="1"/>
</dbReference>
<dbReference type="InterPro" id="IPR020846">
    <property type="entry name" value="MFS_dom"/>
</dbReference>
<evidence type="ECO:0000259" key="7">
    <source>
        <dbReference type="PROSITE" id="PS50850"/>
    </source>
</evidence>
<evidence type="ECO:0000256" key="6">
    <source>
        <dbReference type="SAM" id="Phobius"/>
    </source>
</evidence>
<dbReference type="Proteomes" id="UP000076858">
    <property type="component" value="Unassembled WGS sequence"/>
</dbReference>
<dbReference type="InterPro" id="IPR036259">
    <property type="entry name" value="MFS_trans_sf"/>
</dbReference>
<evidence type="ECO:0000256" key="2">
    <source>
        <dbReference type="ARBA" id="ARBA00005241"/>
    </source>
</evidence>
<reference evidence="8 9" key="1">
    <citation type="submission" date="2016-03" db="EMBL/GenBank/DDBJ databases">
        <title>EvidentialGene: Evidence-directed Construction of Genes on Genomes.</title>
        <authorList>
            <person name="Gilbert D.G."/>
            <person name="Choi J.-H."/>
            <person name="Mockaitis K."/>
            <person name="Colbourne J."/>
            <person name="Pfrender M."/>
        </authorList>
    </citation>
    <scope>NUCLEOTIDE SEQUENCE [LARGE SCALE GENOMIC DNA]</scope>
    <source>
        <strain evidence="8 9">Xinb3</strain>
        <tissue evidence="8">Complete organism</tissue>
    </source>
</reference>
<dbReference type="InterPro" id="IPR024989">
    <property type="entry name" value="MFS_assoc_dom"/>
</dbReference>
<dbReference type="EMBL" id="LRGB01000512">
    <property type="protein sequence ID" value="KZS18859.1"/>
    <property type="molecule type" value="Genomic_DNA"/>
</dbReference>